<evidence type="ECO:0000313" key="4">
    <source>
        <dbReference type="Proteomes" id="UP000551501"/>
    </source>
</evidence>
<organism evidence="3 4">
    <name type="scientific">Gordonia humi</name>
    <dbReference type="NCBI Taxonomy" id="686429"/>
    <lineage>
        <taxon>Bacteria</taxon>
        <taxon>Bacillati</taxon>
        <taxon>Actinomycetota</taxon>
        <taxon>Actinomycetes</taxon>
        <taxon>Mycobacteriales</taxon>
        <taxon>Gordoniaceae</taxon>
        <taxon>Gordonia</taxon>
    </lineage>
</organism>
<name>A0A840F4L0_9ACTN</name>
<dbReference type="InterPro" id="IPR050300">
    <property type="entry name" value="GDXG_lipolytic_enzyme"/>
</dbReference>
<feature type="domain" description="Alpha/beta hydrolase fold-3" evidence="2">
    <location>
        <begin position="134"/>
        <end position="332"/>
    </location>
</feature>
<dbReference type="GO" id="GO:0016787">
    <property type="term" value="F:hydrolase activity"/>
    <property type="evidence" value="ECO:0007669"/>
    <property type="project" value="UniProtKB-KW"/>
</dbReference>
<reference evidence="3 4" key="1">
    <citation type="submission" date="2020-08" db="EMBL/GenBank/DDBJ databases">
        <title>Sequencing the genomes of 1000 actinobacteria strains.</title>
        <authorList>
            <person name="Klenk H.-P."/>
        </authorList>
    </citation>
    <scope>NUCLEOTIDE SEQUENCE [LARGE SCALE GENOMIC DNA]</scope>
    <source>
        <strain evidence="3 4">DSM 45298</strain>
    </source>
</reference>
<gene>
    <name evidence="3" type="ORF">BKA16_003930</name>
</gene>
<protein>
    <submittedName>
        <fullName evidence="3">Acetyl esterase/lipase</fullName>
    </submittedName>
</protein>
<dbReference type="Gene3D" id="3.40.50.1820">
    <property type="entry name" value="alpha/beta hydrolase"/>
    <property type="match status" value="1"/>
</dbReference>
<dbReference type="InterPro" id="IPR029058">
    <property type="entry name" value="AB_hydrolase_fold"/>
</dbReference>
<evidence type="ECO:0000256" key="1">
    <source>
        <dbReference type="ARBA" id="ARBA00022801"/>
    </source>
</evidence>
<dbReference type="EMBL" id="JACIFP010000001">
    <property type="protein sequence ID" value="MBB4137378.1"/>
    <property type="molecule type" value="Genomic_DNA"/>
</dbReference>
<evidence type="ECO:0000259" key="2">
    <source>
        <dbReference type="Pfam" id="PF07859"/>
    </source>
</evidence>
<dbReference type="SUPFAM" id="SSF53474">
    <property type="entry name" value="alpha/beta-Hydrolases"/>
    <property type="match status" value="1"/>
</dbReference>
<dbReference type="Pfam" id="PF07859">
    <property type="entry name" value="Abhydrolase_3"/>
    <property type="match status" value="1"/>
</dbReference>
<proteinExistence type="predicted"/>
<comment type="caution">
    <text evidence="3">The sequence shown here is derived from an EMBL/GenBank/DDBJ whole genome shotgun (WGS) entry which is preliminary data.</text>
</comment>
<keyword evidence="4" id="KW-1185">Reference proteome</keyword>
<dbReference type="AlphaFoldDB" id="A0A840F4L0"/>
<accession>A0A840F4L0</accession>
<dbReference type="InterPro" id="IPR013094">
    <property type="entry name" value="AB_hydrolase_3"/>
</dbReference>
<dbReference type="Proteomes" id="UP000551501">
    <property type="component" value="Unassembled WGS sequence"/>
</dbReference>
<evidence type="ECO:0000313" key="3">
    <source>
        <dbReference type="EMBL" id="MBB4137378.1"/>
    </source>
</evidence>
<dbReference type="PANTHER" id="PTHR48081:SF8">
    <property type="entry name" value="ALPHA_BETA HYDROLASE FOLD-3 DOMAIN-CONTAINING PROTEIN-RELATED"/>
    <property type="match status" value="1"/>
</dbReference>
<dbReference type="PANTHER" id="PTHR48081">
    <property type="entry name" value="AB HYDROLASE SUPERFAMILY PROTEIN C4A8.06C"/>
    <property type="match status" value="1"/>
</dbReference>
<sequence length="371" mass="39687">MADREGVESASGPITALTMLGLAGTMGNGIARLPFVHPFRGPGGLADNLGQTATRLAIRAFMGYTMSLSIPEFRSMERVLDQICSGVMPPIVGGVGKVELVKDTVGGVEGVWCRPKPEALVDDDGDPVPLQGTILYLHGGGYIGTTPMMYTAFAAALVRLSNCEVFIADYRMAPEFPFPAGIHDAADVYRALLEQGTPAEHLMVAGDSGGGGLATSLLSYLHAEGLPRPAALALFSPEIDLDLSQDSMTANADSDVLPWSIPVAPYLHGVQPNDNRVSAIYASPDTDWFPPTFVCWGEAEMFRDSIRDFAARLAESEVPVHAMEELGMFHVFPILMPWAESSKRVFRSLSSLAGTHVRPATRRAVAEPAQS</sequence>
<keyword evidence="1" id="KW-0378">Hydrolase</keyword>